<dbReference type="AlphaFoldDB" id="A0A0D1KDW9"/>
<organism evidence="1 2">
    <name type="scientific">Bacillus subtilis</name>
    <dbReference type="NCBI Taxonomy" id="1423"/>
    <lineage>
        <taxon>Bacteria</taxon>
        <taxon>Bacillati</taxon>
        <taxon>Bacillota</taxon>
        <taxon>Bacilli</taxon>
        <taxon>Bacillales</taxon>
        <taxon>Bacillaceae</taxon>
        <taxon>Bacillus</taxon>
    </lineage>
</organism>
<dbReference type="Proteomes" id="UP000032247">
    <property type="component" value="Unassembled WGS sequence"/>
</dbReference>
<gene>
    <name evidence="1" type="ORF">SC09_contig8orf00078</name>
</gene>
<reference evidence="1 2" key="1">
    <citation type="submission" date="2014-12" db="EMBL/GenBank/DDBJ databases">
        <title>Comparative genome analysis of Bacillus coagulans HM-08, Clostridium butyricum HM-68, Bacillus subtilis HM-66 and Bacillus licheniformis BL-09.</title>
        <authorList>
            <person name="Zhang H."/>
        </authorList>
    </citation>
    <scope>NUCLEOTIDE SEQUENCE [LARGE SCALE GENOMIC DNA]</scope>
    <source>
        <strain evidence="1 2">HM-66</strain>
    </source>
</reference>
<comment type="caution">
    <text evidence="1">The sequence shown here is derived from an EMBL/GenBank/DDBJ whole genome shotgun (WGS) entry which is preliminary data.</text>
</comment>
<name>A0A0D1KDW9_BACIU</name>
<sequence length="99" mass="10955">MTVVAETILTQLGGANKLSAMFGAKNFSFGEEDVTFSFQGCSKANMMKISLNGKDLYDVEFIKHNQRTCQCPIVKSYSDVPVENLRGVIETYTGLYLSL</sequence>
<protein>
    <submittedName>
        <fullName evidence="1">Uncharacterized protein</fullName>
    </submittedName>
</protein>
<dbReference type="EMBL" id="JXBC01000014">
    <property type="protein sequence ID" value="KIU04437.1"/>
    <property type="molecule type" value="Genomic_DNA"/>
</dbReference>
<evidence type="ECO:0000313" key="2">
    <source>
        <dbReference type="Proteomes" id="UP000032247"/>
    </source>
</evidence>
<dbReference type="RefSeq" id="WP_043859042.1">
    <property type="nucleotide sequence ID" value="NZ_JARRSJ010000005.1"/>
</dbReference>
<proteinExistence type="predicted"/>
<evidence type="ECO:0000313" key="1">
    <source>
        <dbReference type="EMBL" id="KIU04437.1"/>
    </source>
</evidence>
<accession>A0A0D1KDW9</accession>
<dbReference type="PATRIC" id="fig|1423.173.peg.4884"/>